<dbReference type="AlphaFoldDB" id="U2M5C7"/>
<dbReference type="SUPFAM" id="SSF51735">
    <property type="entry name" value="NAD(P)-binding Rossmann-fold domains"/>
    <property type="match status" value="1"/>
</dbReference>
<dbReference type="OrthoDB" id="9776294at2"/>
<dbReference type="PATRIC" id="fig|411473.3.peg.540"/>
<evidence type="ECO:0000313" key="4">
    <source>
        <dbReference type="Proteomes" id="UP000016662"/>
    </source>
</evidence>
<dbReference type="SUPFAM" id="SSF116726">
    <property type="entry name" value="TrkA C-terminal domain-like"/>
    <property type="match status" value="1"/>
</dbReference>
<dbReference type="STRING" id="411473.RUMCAL_00686"/>
<dbReference type="InterPro" id="IPR006037">
    <property type="entry name" value="RCK_C"/>
</dbReference>
<feature type="domain" description="RCK N-terminal" evidence="1">
    <location>
        <begin position="8"/>
        <end position="129"/>
    </location>
</feature>
<dbReference type="InterPro" id="IPR036291">
    <property type="entry name" value="NAD(P)-bd_dom_sf"/>
</dbReference>
<comment type="caution">
    <text evidence="3">The sequence shown here is derived from an EMBL/GenBank/DDBJ whole genome shotgun (WGS) entry which is preliminary data.</text>
</comment>
<dbReference type="PANTHER" id="PTHR43833">
    <property type="entry name" value="POTASSIUM CHANNEL PROTEIN 2-RELATED-RELATED"/>
    <property type="match status" value="1"/>
</dbReference>
<proteinExistence type="predicted"/>
<dbReference type="InterPro" id="IPR050721">
    <property type="entry name" value="Trk_Ktr_HKT_K-transport"/>
</dbReference>
<organism evidence="3 4">
    <name type="scientific">Ruminococcus callidus ATCC 27760</name>
    <dbReference type="NCBI Taxonomy" id="411473"/>
    <lineage>
        <taxon>Bacteria</taxon>
        <taxon>Bacillati</taxon>
        <taxon>Bacillota</taxon>
        <taxon>Clostridia</taxon>
        <taxon>Eubacteriales</taxon>
        <taxon>Oscillospiraceae</taxon>
        <taxon>Ruminococcus</taxon>
    </lineage>
</organism>
<accession>U2M5C7</accession>
<dbReference type="InterPro" id="IPR003148">
    <property type="entry name" value="RCK_N"/>
</dbReference>
<dbReference type="GO" id="GO:0008324">
    <property type="term" value="F:monoatomic cation transmembrane transporter activity"/>
    <property type="evidence" value="ECO:0007669"/>
    <property type="project" value="InterPro"/>
</dbReference>
<gene>
    <name evidence="3" type="ORF">RUMCAL_00686</name>
</gene>
<dbReference type="Pfam" id="PF02254">
    <property type="entry name" value="TrkA_N"/>
    <property type="match status" value="1"/>
</dbReference>
<dbReference type="EMBL" id="AWVF01000087">
    <property type="protein sequence ID" value="ERJ96939.1"/>
    <property type="molecule type" value="Genomic_DNA"/>
</dbReference>
<keyword evidence="4" id="KW-1185">Reference proteome</keyword>
<dbReference type="PROSITE" id="PS51202">
    <property type="entry name" value="RCK_C"/>
    <property type="match status" value="1"/>
</dbReference>
<dbReference type="Proteomes" id="UP000016662">
    <property type="component" value="Unassembled WGS sequence"/>
</dbReference>
<name>U2M5C7_9FIRM</name>
<sequence>MRNSSKKEKLYAVIGLGRFGFALAKRLAESGKDLIVIDKSETVINDAVAFTDNAYLMADLSKENLRNVGIQNCDTVIIGIGGNLAVSILTSMIVLQLGVPHVIAKALTEEQGSVLEKIGAEVIYPEREMGIRLANRLLAPRVMEYIALNDDISITEISIPESAQEMTVQEMNVRQRYGLNIIALKRGEEVTVNITPQTVLRAPDILAVVGRHDQVNRFENDLQNWKTKKA</sequence>
<dbReference type="HOGENOM" id="CLU_046525_3_0_9"/>
<evidence type="ECO:0000259" key="1">
    <source>
        <dbReference type="PROSITE" id="PS51201"/>
    </source>
</evidence>
<evidence type="ECO:0000313" key="3">
    <source>
        <dbReference type="EMBL" id="ERJ96939.1"/>
    </source>
</evidence>
<dbReference type="GeneID" id="93693514"/>
<reference evidence="3 4" key="1">
    <citation type="submission" date="2013-07" db="EMBL/GenBank/DDBJ databases">
        <authorList>
            <person name="Weinstock G."/>
            <person name="Sodergren E."/>
            <person name="Wylie T."/>
            <person name="Fulton L."/>
            <person name="Fulton R."/>
            <person name="Fronick C."/>
            <person name="O'Laughlin M."/>
            <person name="Godfrey J."/>
            <person name="Miner T."/>
            <person name="Herter B."/>
            <person name="Appelbaum E."/>
            <person name="Cordes M."/>
            <person name="Lek S."/>
            <person name="Wollam A."/>
            <person name="Pepin K.H."/>
            <person name="Palsikar V.B."/>
            <person name="Mitreva M."/>
            <person name="Wilson R.K."/>
        </authorList>
    </citation>
    <scope>NUCLEOTIDE SEQUENCE [LARGE SCALE GENOMIC DNA]</scope>
    <source>
        <strain evidence="3 4">ATCC 27760</strain>
    </source>
</reference>
<protein>
    <submittedName>
        <fullName evidence="3">Putative Ktr system potassium uptake protein A</fullName>
    </submittedName>
</protein>
<dbReference type="Gene3D" id="3.30.70.1450">
    <property type="entry name" value="Regulator of K+ conductance, C-terminal domain"/>
    <property type="match status" value="1"/>
</dbReference>
<dbReference type="RefSeq" id="WP_021682146.1">
    <property type="nucleotide sequence ID" value="NZ_KI260405.1"/>
</dbReference>
<dbReference type="PROSITE" id="PS51201">
    <property type="entry name" value="RCK_N"/>
    <property type="match status" value="1"/>
</dbReference>
<feature type="domain" description="RCK C-terminal" evidence="2">
    <location>
        <begin position="141"/>
        <end position="224"/>
    </location>
</feature>
<dbReference type="PANTHER" id="PTHR43833:SF7">
    <property type="entry name" value="KTR SYSTEM POTASSIUM UPTAKE PROTEIN C"/>
    <property type="match status" value="1"/>
</dbReference>
<dbReference type="eggNOG" id="COG0569">
    <property type="taxonomic scope" value="Bacteria"/>
</dbReference>
<dbReference type="Gene3D" id="3.40.50.720">
    <property type="entry name" value="NAD(P)-binding Rossmann-like Domain"/>
    <property type="match status" value="1"/>
</dbReference>
<dbReference type="GO" id="GO:0006813">
    <property type="term" value="P:potassium ion transport"/>
    <property type="evidence" value="ECO:0007669"/>
    <property type="project" value="InterPro"/>
</dbReference>
<dbReference type="Pfam" id="PF02080">
    <property type="entry name" value="TrkA_C"/>
    <property type="match status" value="1"/>
</dbReference>
<evidence type="ECO:0000259" key="2">
    <source>
        <dbReference type="PROSITE" id="PS51202"/>
    </source>
</evidence>
<dbReference type="InterPro" id="IPR036721">
    <property type="entry name" value="RCK_C_sf"/>
</dbReference>